<evidence type="ECO:0000256" key="1">
    <source>
        <dbReference type="ARBA" id="ARBA00022729"/>
    </source>
</evidence>
<reference evidence="3" key="1">
    <citation type="journal article" date="2020" name="mSystems">
        <title>Genome- and Community-Level Interaction Insights into Carbon Utilization and Element Cycling Functions of Hydrothermarchaeota in Hydrothermal Sediment.</title>
        <authorList>
            <person name="Zhou Z."/>
            <person name="Liu Y."/>
            <person name="Xu W."/>
            <person name="Pan J."/>
            <person name="Luo Z.H."/>
            <person name="Li M."/>
        </authorList>
    </citation>
    <scope>NUCLEOTIDE SEQUENCE</scope>
    <source>
        <strain evidence="3">SpSt-997</strain>
    </source>
</reference>
<dbReference type="Gene3D" id="3.40.50.1820">
    <property type="entry name" value="alpha/beta hydrolase"/>
    <property type="match status" value="1"/>
</dbReference>
<dbReference type="InterPro" id="IPR010126">
    <property type="entry name" value="Esterase_phb"/>
</dbReference>
<dbReference type="AlphaFoldDB" id="A0A8J4HB23"/>
<dbReference type="InterPro" id="IPR029058">
    <property type="entry name" value="AB_hydrolase_fold"/>
</dbReference>
<keyword evidence="1" id="KW-0732">Signal</keyword>
<dbReference type="NCBIfam" id="TIGR01840">
    <property type="entry name" value="esterase_phb"/>
    <property type="match status" value="1"/>
</dbReference>
<dbReference type="SUPFAM" id="SSF53474">
    <property type="entry name" value="alpha/beta-Hydrolases"/>
    <property type="match status" value="2"/>
</dbReference>
<comment type="caution">
    <text evidence="3">The sequence shown here is derived from an EMBL/GenBank/DDBJ whole genome shotgun (WGS) entry which is preliminary data.</text>
</comment>
<evidence type="ECO:0000256" key="2">
    <source>
        <dbReference type="ARBA" id="ARBA00022801"/>
    </source>
</evidence>
<dbReference type="EMBL" id="DTQM01000160">
    <property type="protein sequence ID" value="HGC43174.1"/>
    <property type="molecule type" value="Genomic_DNA"/>
</dbReference>
<gene>
    <name evidence="3" type="ORF">ENY07_08140</name>
</gene>
<dbReference type="GO" id="GO:0005576">
    <property type="term" value="C:extracellular region"/>
    <property type="evidence" value="ECO:0007669"/>
    <property type="project" value="InterPro"/>
</dbReference>
<protein>
    <submittedName>
        <fullName evidence="3">PHB depolymerase family esterase</fullName>
    </submittedName>
</protein>
<dbReference type="Pfam" id="PF10503">
    <property type="entry name" value="Esterase_PHB"/>
    <property type="match status" value="1"/>
</dbReference>
<dbReference type="PANTHER" id="PTHR43037:SF1">
    <property type="entry name" value="BLL1128 PROTEIN"/>
    <property type="match status" value="1"/>
</dbReference>
<dbReference type="PANTHER" id="PTHR43037">
    <property type="entry name" value="UNNAMED PRODUCT-RELATED"/>
    <property type="match status" value="1"/>
</dbReference>
<dbReference type="GO" id="GO:0016787">
    <property type="term" value="F:hydrolase activity"/>
    <property type="evidence" value="ECO:0007669"/>
    <property type="project" value="UniProtKB-KW"/>
</dbReference>
<accession>A0A8J4HB23</accession>
<sequence length="337" mass="36210">MFLDNVIDSLAVPRQALSGLRRGFQRRWRRQVGGLLMPLDGAVETGLTEITDFGSNPGRLRMHVFRPASAMRPGAPLVMVLHGCGQEAAAFATSAGWIEAATRHGWVLLLPEQDTANNHARCFNWYRPDDARRGRGEVLSLRQMVATALRRFACDRRGCFVVGLSAGGAMAAALLAAYPETFAAGAVVAGLPVGCAESAGQAYLRMQNAGPEATPEAWASLITDHLDHAGPWPRLSIWHGLADQVVDPANGENLARQWTALHGMAGEAGTLEAPASGVARQHWGQRSHPAVEAWWLENLDHGFPIGAPASAARPASQWVHPAAMDATSTIARFWEIA</sequence>
<dbReference type="InterPro" id="IPR050955">
    <property type="entry name" value="Plant_Biomass_Hydrol_Est"/>
</dbReference>
<keyword evidence="2" id="KW-0378">Hydrolase</keyword>
<evidence type="ECO:0000313" key="3">
    <source>
        <dbReference type="EMBL" id="HGC43174.1"/>
    </source>
</evidence>
<organism evidence="3">
    <name type="scientific">Acidicaldus sp</name>
    <dbReference type="NCBI Taxonomy" id="1872105"/>
    <lineage>
        <taxon>Bacteria</taxon>
        <taxon>Pseudomonadati</taxon>
        <taxon>Pseudomonadota</taxon>
        <taxon>Alphaproteobacteria</taxon>
        <taxon>Acetobacterales</taxon>
        <taxon>Acetobacteraceae</taxon>
        <taxon>Acidicaldus</taxon>
    </lineage>
</organism>
<name>A0A8J4HB23_9PROT</name>
<proteinExistence type="predicted"/>